<comment type="caution">
    <text evidence="2">The sequence shown here is derived from an EMBL/GenBank/DDBJ whole genome shotgun (WGS) entry which is preliminary data.</text>
</comment>
<proteinExistence type="predicted"/>
<evidence type="ECO:0000313" key="2">
    <source>
        <dbReference type="EMBL" id="KXX80039.1"/>
    </source>
</evidence>
<dbReference type="VEuPathDB" id="FungiDB:MMYC01_203453"/>
<dbReference type="AlphaFoldDB" id="A0A175W987"/>
<evidence type="ECO:0000256" key="1">
    <source>
        <dbReference type="SAM" id="MobiDB-lite"/>
    </source>
</evidence>
<feature type="non-terminal residue" evidence="2">
    <location>
        <position position="142"/>
    </location>
</feature>
<gene>
    <name evidence="2" type="ORF">MMYC01_203453</name>
</gene>
<sequence>MAESRTPASVARSPKAQSPKAQSSKAQSPKAQSPEAQSSKAQPPKTQSPKAQSPAAGTAGAGDVGDNSLIEAGILPASHWEPIQQQWSDCDSAYSEAISSTASLSSSILEYRTLHGRTYHSEIGNANAWAPNDAQHTESMDL</sequence>
<feature type="compositionally biased region" description="Low complexity" evidence="1">
    <location>
        <begin position="13"/>
        <end position="34"/>
    </location>
</feature>
<dbReference type="EMBL" id="LCTW02000071">
    <property type="protein sequence ID" value="KXX80039.1"/>
    <property type="molecule type" value="Genomic_DNA"/>
</dbReference>
<feature type="compositionally biased region" description="Polar residues" evidence="1">
    <location>
        <begin position="35"/>
        <end position="51"/>
    </location>
</feature>
<dbReference type="Proteomes" id="UP000078237">
    <property type="component" value="Unassembled WGS sequence"/>
</dbReference>
<reference evidence="2 3" key="1">
    <citation type="journal article" date="2016" name="Genome Announc.">
        <title>Genome Sequence of Madurella mycetomatis mm55, Isolated from a Human Mycetoma Case in Sudan.</title>
        <authorList>
            <person name="Smit S."/>
            <person name="Derks M.F."/>
            <person name="Bervoets S."/>
            <person name="Fahal A."/>
            <person name="van Leeuwen W."/>
            <person name="van Belkum A."/>
            <person name="van de Sande W.W."/>
        </authorList>
    </citation>
    <scope>NUCLEOTIDE SEQUENCE [LARGE SCALE GENOMIC DNA]</scope>
    <source>
        <strain evidence="3">mm55</strain>
    </source>
</reference>
<name>A0A175W987_9PEZI</name>
<dbReference type="STRING" id="100816.A0A175W987"/>
<feature type="region of interest" description="Disordered" evidence="1">
    <location>
        <begin position="1"/>
        <end position="67"/>
    </location>
</feature>
<dbReference type="OrthoDB" id="4589632at2759"/>
<evidence type="ECO:0000313" key="3">
    <source>
        <dbReference type="Proteomes" id="UP000078237"/>
    </source>
</evidence>
<accession>A0A175W987</accession>
<protein>
    <submittedName>
        <fullName evidence="2">Neurofilament medium polypeptide</fullName>
    </submittedName>
</protein>
<keyword evidence="3" id="KW-1185">Reference proteome</keyword>
<organism evidence="2 3">
    <name type="scientific">Madurella mycetomatis</name>
    <dbReference type="NCBI Taxonomy" id="100816"/>
    <lineage>
        <taxon>Eukaryota</taxon>
        <taxon>Fungi</taxon>
        <taxon>Dikarya</taxon>
        <taxon>Ascomycota</taxon>
        <taxon>Pezizomycotina</taxon>
        <taxon>Sordariomycetes</taxon>
        <taxon>Sordariomycetidae</taxon>
        <taxon>Sordariales</taxon>
        <taxon>Sordariales incertae sedis</taxon>
        <taxon>Madurella</taxon>
    </lineage>
</organism>